<dbReference type="InterPro" id="IPR022409">
    <property type="entry name" value="PKD/Chitinase_dom"/>
</dbReference>
<dbReference type="CDD" id="cd00146">
    <property type="entry name" value="PKD"/>
    <property type="match status" value="1"/>
</dbReference>
<name>A0ABU1TU25_9FLAO</name>
<evidence type="ECO:0000256" key="1">
    <source>
        <dbReference type="ARBA" id="ARBA00022729"/>
    </source>
</evidence>
<feature type="domain" description="PKD" evidence="2">
    <location>
        <begin position="55"/>
        <end position="97"/>
    </location>
</feature>
<dbReference type="Pfam" id="PF00801">
    <property type="entry name" value="PKD"/>
    <property type="match status" value="1"/>
</dbReference>
<dbReference type="InterPro" id="IPR005084">
    <property type="entry name" value="CBM6"/>
</dbReference>
<dbReference type="Proteomes" id="UP001255185">
    <property type="component" value="Unassembled WGS sequence"/>
</dbReference>
<keyword evidence="5" id="KW-1185">Reference proteome</keyword>
<dbReference type="Gene3D" id="2.60.120.260">
    <property type="entry name" value="Galactose-binding domain-like"/>
    <property type="match status" value="1"/>
</dbReference>
<organism evidence="4 5">
    <name type="scientific">Flavobacterium arsenatis</name>
    <dbReference type="NCBI Taxonomy" id="1484332"/>
    <lineage>
        <taxon>Bacteria</taxon>
        <taxon>Pseudomonadati</taxon>
        <taxon>Bacteroidota</taxon>
        <taxon>Flavobacteriia</taxon>
        <taxon>Flavobacteriales</taxon>
        <taxon>Flavobacteriaceae</taxon>
        <taxon>Flavobacterium</taxon>
    </lineage>
</organism>
<protein>
    <recommendedName>
        <fullName evidence="6">Carbohydrate-binding protein</fullName>
    </recommendedName>
</protein>
<comment type="caution">
    <text evidence="4">The sequence shown here is derived from an EMBL/GenBank/DDBJ whole genome shotgun (WGS) entry which is preliminary data.</text>
</comment>
<reference evidence="4 5" key="1">
    <citation type="submission" date="2023-07" db="EMBL/GenBank/DDBJ databases">
        <title>Sorghum-associated microbial communities from plants grown in Nebraska, USA.</title>
        <authorList>
            <person name="Schachtman D."/>
        </authorList>
    </citation>
    <scope>NUCLEOTIDE SEQUENCE [LARGE SCALE GENOMIC DNA]</scope>
    <source>
        <strain evidence="4 5">3773</strain>
    </source>
</reference>
<keyword evidence="1" id="KW-0732">Signal</keyword>
<dbReference type="InterPro" id="IPR035986">
    <property type="entry name" value="PKD_dom_sf"/>
</dbReference>
<evidence type="ECO:0000313" key="5">
    <source>
        <dbReference type="Proteomes" id="UP001255185"/>
    </source>
</evidence>
<accession>A0ABU1TU25</accession>
<dbReference type="Gene3D" id="2.60.120.430">
    <property type="entry name" value="Galactose-binding lectin"/>
    <property type="match status" value="1"/>
</dbReference>
<dbReference type="InterPro" id="IPR013783">
    <property type="entry name" value="Ig-like_fold"/>
</dbReference>
<dbReference type="SMART" id="SM00089">
    <property type="entry name" value="PKD"/>
    <property type="match status" value="1"/>
</dbReference>
<dbReference type="SUPFAM" id="SSF49299">
    <property type="entry name" value="PKD domain"/>
    <property type="match status" value="1"/>
</dbReference>
<gene>
    <name evidence="4" type="ORF">J2X31_003413</name>
</gene>
<evidence type="ECO:0008006" key="6">
    <source>
        <dbReference type="Google" id="ProtNLM"/>
    </source>
</evidence>
<dbReference type="InterPro" id="IPR008979">
    <property type="entry name" value="Galactose-bd-like_sf"/>
</dbReference>
<dbReference type="PROSITE" id="PS51257">
    <property type="entry name" value="PROKAR_LIPOPROTEIN"/>
    <property type="match status" value="1"/>
</dbReference>
<dbReference type="Pfam" id="PF03422">
    <property type="entry name" value="CBM_6"/>
    <property type="match status" value="1"/>
</dbReference>
<evidence type="ECO:0000259" key="3">
    <source>
        <dbReference type="PROSITE" id="PS51175"/>
    </source>
</evidence>
<dbReference type="EMBL" id="JAVDVI010000019">
    <property type="protein sequence ID" value="MDR6969382.1"/>
    <property type="molecule type" value="Genomic_DNA"/>
</dbReference>
<dbReference type="InterPro" id="IPR000601">
    <property type="entry name" value="PKD_dom"/>
</dbReference>
<dbReference type="CDD" id="cd04080">
    <property type="entry name" value="CBM6_cellulase-like"/>
    <property type="match status" value="1"/>
</dbReference>
<dbReference type="SMART" id="SM00606">
    <property type="entry name" value="CBD_IV"/>
    <property type="match status" value="1"/>
</dbReference>
<evidence type="ECO:0000313" key="4">
    <source>
        <dbReference type="EMBL" id="MDR6969382.1"/>
    </source>
</evidence>
<dbReference type="InterPro" id="IPR006584">
    <property type="entry name" value="Cellulose-bd_IV"/>
</dbReference>
<sequence>MILKNSTRYFFLFLAVFIFSCENDDVREVTLYDKGLTEANASSTTIKFGETIEFTSTSTKALTTNWTFAGGAPGTSINPNVTVTYANPGTYEAQLVVKYIDNTIETKTFTIVVSGIDPPLPFGGVAVDLEGTIEAENYDLGGEGVAYHDNEEENIAITNGSASYREDDGTDVEVGTTTTHISNTNDGEWTNYTVNVLETGNYNFEFMVASGSPTGGKSIRLQSVNQSTGVTTNLGETGNFANTGGWTTFTSKTISNVSLTAGSNTLRFHFTGGDTNLDKVNVIAVGPVLPINGLGVFTERAITASNLGQAPVNNGNFIITTVNTGAYEGTNAYLYSFNVNSGNNVTGYALSVMSPSTSPLDATPYNYYNIALKTTSTKNLRVRMNTSAGNYWITLNSTTDETYGMARDGAWHALKIPLADFKKDGSGENILPNKDKIVACLVMRTDDADYPTYSGLTGAFDWYVDDIFYSVD</sequence>
<evidence type="ECO:0000259" key="2">
    <source>
        <dbReference type="PROSITE" id="PS50093"/>
    </source>
</evidence>
<feature type="domain" description="CBM6" evidence="3">
    <location>
        <begin position="131"/>
        <end position="283"/>
    </location>
</feature>
<dbReference type="RefSeq" id="WP_310028383.1">
    <property type="nucleotide sequence ID" value="NZ_JAVDVI010000019.1"/>
</dbReference>
<dbReference type="PROSITE" id="PS50093">
    <property type="entry name" value="PKD"/>
    <property type="match status" value="1"/>
</dbReference>
<dbReference type="Gene3D" id="2.60.40.10">
    <property type="entry name" value="Immunoglobulins"/>
    <property type="match status" value="1"/>
</dbReference>
<proteinExistence type="predicted"/>
<dbReference type="PROSITE" id="PS51175">
    <property type="entry name" value="CBM6"/>
    <property type="match status" value="1"/>
</dbReference>
<dbReference type="SUPFAM" id="SSF49785">
    <property type="entry name" value="Galactose-binding domain-like"/>
    <property type="match status" value="1"/>
</dbReference>